<proteinExistence type="predicted"/>
<dbReference type="EMBL" id="VULY01000018">
    <property type="protein sequence ID" value="MSR94787.1"/>
    <property type="molecule type" value="Genomic_DNA"/>
</dbReference>
<dbReference type="RefSeq" id="WP_154478636.1">
    <property type="nucleotide sequence ID" value="NZ_VULY01000018.1"/>
</dbReference>
<gene>
    <name evidence="1" type="ORF">FYJ34_11080</name>
</gene>
<keyword evidence="2" id="KW-1185">Reference proteome</keyword>
<reference evidence="1 2" key="1">
    <citation type="submission" date="2019-08" db="EMBL/GenBank/DDBJ databases">
        <title>In-depth cultivation of the pig gut microbiome towards novel bacterial diversity and tailored functional studies.</title>
        <authorList>
            <person name="Wylensek D."/>
            <person name="Hitch T.C.A."/>
            <person name="Clavel T."/>
        </authorList>
    </citation>
    <scope>NUCLEOTIDE SEQUENCE [LARGE SCALE GENOMIC DNA]</scope>
    <source>
        <strain evidence="1 2">68-1-5</strain>
    </source>
</reference>
<evidence type="ECO:0000313" key="2">
    <source>
        <dbReference type="Proteomes" id="UP000434409"/>
    </source>
</evidence>
<dbReference type="InterPro" id="IPR043721">
    <property type="entry name" value="DUF5662"/>
</dbReference>
<evidence type="ECO:0000313" key="1">
    <source>
        <dbReference type="EMBL" id="MSR94787.1"/>
    </source>
</evidence>
<accession>A0A6N7V3P9</accession>
<dbReference type="AlphaFoldDB" id="A0A6N7V3P9"/>
<dbReference type="Proteomes" id="UP000434409">
    <property type="component" value="Unassembled WGS sequence"/>
</dbReference>
<name>A0A6N7V3P9_9FIRM</name>
<dbReference type="Pfam" id="PF18907">
    <property type="entry name" value="DUF5662"/>
    <property type="match status" value="1"/>
</dbReference>
<comment type="caution">
    <text evidence="1">The sequence shown here is derived from an EMBL/GenBank/DDBJ whole genome shotgun (WGS) entry which is preliminary data.</text>
</comment>
<organism evidence="1 2">
    <name type="scientific">Suipraeoptans intestinalis</name>
    <dbReference type="NCBI Taxonomy" id="2606628"/>
    <lineage>
        <taxon>Bacteria</taxon>
        <taxon>Bacillati</taxon>
        <taxon>Bacillota</taxon>
        <taxon>Clostridia</taxon>
        <taxon>Lachnospirales</taxon>
        <taxon>Lachnospiraceae</taxon>
        <taxon>Suipraeoptans</taxon>
    </lineage>
</organism>
<protein>
    <submittedName>
        <fullName evidence="1">Catalase</fullName>
    </submittedName>
</protein>
<sequence>MKAWQHFRTISRHKIIVMKHCFQVGLYWQGLTHDLSKYSPTEFLVGCRYYQGTQSPNNAERKDKGYSRAWLHHKGRNKHHYEYWMDYSMNPKEGIVGLKMPPRYVVEMFLDRIAASKTYKGESYTDDCPLQYYQQAIERFPNVAGGGRMIHLETEALLRCLLTMLAREGEKKTFAYIRSEILKKGYPDTLHLQILQQKDEEWTK</sequence>